<dbReference type="InterPro" id="IPR045155">
    <property type="entry name" value="Beta-lactam_cat"/>
</dbReference>
<evidence type="ECO:0000313" key="3">
    <source>
        <dbReference type="Proteomes" id="UP000195573"/>
    </source>
</evidence>
<keyword evidence="3" id="KW-1185">Reference proteome</keyword>
<dbReference type="GeneID" id="96737412"/>
<dbReference type="Gene3D" id="3.40.710.10">
    <property type="entry name" value="DD-peptidase/beta-lactamase superfamily"/>
    <property type="match status" value="1"/>
</dbReference>
<protein>
    <recommendedName>
        <fullName evidence="1">Beta-lactamase class A catalytic domain-containing protein</fullName>
    </recommendedName>
</protein>
<dbReference type="Pfam" id="PF13354">
    <property type="entry name" value="Beta-lactamase2"/>
    <property type="match status" value="1"/>
</dbReference>
<gene>
    <name evidence="2" type="ORF">B4U37_03050</name>
</gene>
<proteinExistence type="predicted"/>
<dbReference type="Proteomes" id="UP000195573">
    <property type="component" value="Chromosome"/>
</dbReference>
<dbReference type="EMBL" id="CP020880">
    <property type="protein sequence ID" value="ART75083.1"/>
    <property type="molecule type" value="Genomic_DNA"/>
</dbReference>
<name>A0ABN4Z9Y8_9BACI</name>
<dbReference type="RefSeq" id="WP_088017017.1">
    <property type="nucleotide sequence ID" value="NZ_CP020880.1"/>
</dbReference>
<dbReference type="InterPro" id="IPR012338">
    <property type="entry name" value="Beta-lactam/transpept-like"/>
</dbReference>
<reference evidence="2 3" key="1">
    <citation type="submission" date="2017-04" db="EMBL/GenBank/DDBJ databases">
        <title>Complete Genome Sequence of the Bacillus horikoshii 20a strain from Cuatro Cienegas, Coahuila, Mexico.</title>
        <authorList>
            <person name="Zarza E."/>
            <person name="Alcaraz L.D."/>
            <person name="Aguilar-Salinas B."/>
            <person name="Islas A."/>
            <person name="Olmedo-Alvarez G."/>
        </authorList>
    </citation>
    <scope>NUCLEOTIDE SEQUENCE [LARGE SCALE GENOMIC DNA]</scope>
    <source>
        <strain evidence="2 3">20a</strain>
    </source>
</reference>
<dbReference type="SUPFAM" id="SSF56601">
    <property type="entry name" value="beta-lactamase/transpeptidase-like"/>
    <property type="match status" value="1"/>
</dbReference>
<sequence>MNKVIDKLKEIDTGEIGIILFSSKEQRYDTALNSELTVPLASAAKVAIAFCVAKWVEENTYNWEDLVNEISFNPEEDSKELYPHLQNRKSLPLREAVEVMIACHDSYVAKSIVNFCGGWKKLNNSIQSYFPTISVTESPRDIENKGQLNQLLEIVIQIFQGYKTQPLLWTPIINGLVRQKGNVNHIPTHHLNHMTGGLDNVVIDIGIIGDFNKDPFIFAVGAINLPNRFTNQAADKIIMEAMNLLYDEYLKKLDSRT</sequence>
<evidence type="ECO:0000313" key="2">
    <source>
        <dbReference type="EMBL" id="ART75083.1"/>
    </source>
</evidence>
<accession>A0ABN4Z9Y8</accession>
<feature type="domain" description="Beta-lactamase class A catalytic" evidence="1">
    <location>
        <begin position="30"/>
        <end position="220"/>
    </location>
</feature>
<evidence type="ECO:0000259" key="1">
    <source>
        <dbReference type="Pfam" id="PF13354"/>
    </source>
</evidence>
<organism evidence="2 3">
    <name type="scientific">Sutcliffiella horikoshii</name>
    <dbReference type="NCBI Taxonomy" id="79883"/>
    <lineage>
        <taxon>Bacteria</taxon>
        <taxon>Bacillati</taxon>
        <taxon>Bacillota</taxon>
        <taxon>Bacilli</taxon>
        <taxon>Bacillales</taxon>
        <taxon>Bacillaceae</taxon>
        <taxon>Sutcliffiella</taxon>
    </lineage>
</organism>